<comment type="caution">
    <text evidence="1">The sequence shown here is derived from an EMBL/GenBank/DDBJ whole genome shotgun (WGS) entry which is preliminary data.</text>
</comment>
<evidence type="ECO:0000313" key="1">
    <source>
        <dbReference type="EMBL" id="GAH93449.1"/>
    </source>
</evidence>
<reference evidence="1" key="1">
    <citation type="journal article" date="2014" name="Front. Microbiol.">
        <title>High frequency of phylogenetically diverse reductive dehalogenase-homologous genes in deep subseafloor sedimentary metagenomes.</title>
        <authorList>
            <person name="Kawai M."/>
            <person name="Futagami T."/>
            <person name="Toyoda A."/>
            <person name="Takaki Y."/>
            <person name="Nishi S."/>
            <person name="Hori S."/>
            <person name="Arai W."/>
            <person name="Tsubouchi T."/>
            <person name="Morono Y."/>
            <person name="Uchiyama I."/>
            <person name="Ito T."/>
            <person name="Fujiyama A."/>
            <person name="Inagaki F."/>
            <person name="Takami H."/>
        </authorList>
    </citation>
    <scope>NUCLEOTIDE SEQUENCE</scope>
    <source>
        <strain evidence="1">Expedition CK06-06</strain>
    </source>
</reference>
<sequence>MSRGIKVVGQQMDKATALNMLFAVNFVRLNLSGFNTNSGPVSRNGD</sequence>
<name>X1KTI2_9ZZZZ</name>
<accession>X1KTI2</accession>
<dbReference type="EMBL" id="BARU01045452">
    <property type="protein sequence ID" value="GAH93449.1"/>
    <property type="molecule type" value="Genomic_DNA"/>
</dbReference>
<proteinExistence type="predicted"/>
<protein>
    <submittedName>
        <fullName evidence="1">Uncharacterized protein</fullName>
    </submittedName>
</protein>
<dbReference type="AlphaFoldDB" id="X1KTI2"/>
<organism evidence="1">
    <name type="scientific">marine sediment metagenome</name>
    <dbReference type="NCBI Taxonomy" id="412755"/>
    <lineage>
        <taxon>unclassified sequences</taxon>
        <taxon>metagenomes</taxon>
        <taxon>ecological metagenomes</taxon>
    </lineage>
</organism>
<gene>
    <name evidence="1" type="ORF">S03H2_68961</name>
</gene>